<dbReference type="PANTHER" id="PTHR42978">
    <property type="entry name" value="QUORUM-QUENCHING LACTONASE YTNP-RELATED-RELATED"/>
    <property type="match status" value="1"/>
</dbReference>
<evidence type="ECO:0000313" key="7">
    <source>
        <dbReference type="EMBL" id="PWJ21094.1"/>
    </source>
</evidence>
<evidence type="ECO:0000313" key="9">
    <source>
        <dbReference type="Proteomes" id="UP000245839"/>
    </source>
</evidence>
<dbReference type="CDD" id="cd07729">
    <property type="entry name" value="AHL_lactonase_MBL-fold"/>
    <property type="match status" value="1"/>
</dbReference>
<evidence type="ECO:0000313" key="10">
    <source>
        <dbReference type="Proteomes" id="UP000251571"/>
    </source>
</evidence>
<dbReference type="RefSeq" id="WP_109563441.1">
    <property type="nucleotide sequence ID" value="NZ_QGDJ01000002.1"/>
</dbReference>
<dbReference type="Pfam" id="PF00753">
    <property type="entry name" value="Lactamase_B"/>
    <property type="match status" value="1"/>
</dbReference>
<organism evidence="8 10">
    <name type="scientific">Jannaschia seohaensis</name>
    <dbReference type="NCBI Taxonomy" id="475081"/>
    <lineage>
        <taxon>Bacteria</taxon>
        <taxon>Pseudomonadati</taxon>
        <taxon>Pseudomonadota</taxon>
        <taxon>Alphaproteobacteria</taxon>
        <taxon>Rhodobacterales</taxon>
        <taxon>Roseobacteraceae</taxon>
        <taxon>Jannaschia</taxon>
    </lineage>
</organism>
<evidence type="ECO:0000256" key="2">
    <source>
        <dbReference type="ARBA" id="ARBA00007749"/>
    </source>
</evidence>
<evidence type="ECO:0000256" key="4">
    <source>
        <dbReference type="ARBA" id="ARBA00022801"/>
    </source>
</evidence>
<dbReference type="InterPro" id="IPR051013">
    <property type="entry name" value="MBL_superfamily_lactonases"/>
</dbReference>
<reference evidence="8 10" key="1">
    <citation type="submission" date="2016-10" db="EMBL/GenBank/DDBJ databases">
        <authorList>
            <person name="Cai Z."/>
        </authorList>
    </citation>
    <scope>NUCLEOTIDE SEQUENCE [LARGE SCALE GENOMIC DNA]</scope>
    <source>
        <strain evidence="8 10">DSM 25227</strain>
    </source>
</reference>
<dbReference type="GO" id="GO:0046872">
    <property type="term" value="F:metal ion binding"/>
    <property type="evidence" value="ECO:0007669"/>
    <property type="project" value="UniProtKB-KW"/>
</dbReference>
<feature type="domain" description="Metallo-beta-lactamase" evidence="6">
    <location>
        <begin position="35"/>
        <end position="235"/>
    </location>
</feature>
<dbReference type="OrthoDB" id="9773738at2"/>
<evidence type="ECO:0000256" key="5">
    <source>
        <dbReference type="ARBA" id="ARBA00022833"/>
    </source>
</evidence>
<evidence type="ECO:0000256" key="3">
    <source>
        <dbReference type="ARBA" id="ARBA00022723"/>
    </source>
</evidence>
<dbReference type="InterPro" id="IPR001279">
    <property type="entry name" value="Metallo-B-lactamas"/>
</dbReference>
<dbReference type="EMBL" id="QGDJ01000002">
    <property type="protein sequence ID" value="PWJ21094.1"/>
    <property type="molecule type" value="Genomic_DNA"/>
</dbReference>
<keyword evidence="5" id="KW-0862">Zinc</keyword>
<gene>
    <name evidence="7" type="ORF">BCF38_102343</name>
    <name evidence="8" type="ORF">SAMN05421539_102343</name>
</gene>
<reference evidence="7 9" key="2">
    <citation type="submission" date="2018-03" db="EMBL/GenBank/DDBJ databases">
        <title>Genomic Encyclopedia of Archaeal and Bacterial Type Strains, Phase II (KMG-II): from individual species to whole genera.</title>
        <authorList>
            <person name="Goeker M."/>
        </authorList>
    </citation>
    <scope>NUCLEOTIDE SEQUENCE [LARGE SCALE GENOMIC DNA]</scope>
    <source>
        <strain evidence="7 9">DSM 25227</strain>
    </source>
</reference>
<dbReference type="AlphaFoldDB" id="A0A2Y9AAA9"/>
<dbReference type="Proteomes" id="UP000245839">
    <property type="component" value="Unassembled WGS sequence"/>
</dbReference>
<dbReference type="SUPFAM" id="SSF56281">
    <property type="entry name" value="Metallo-hydrolase/oxidoreductase"/>
    <property type="match status" value="1"/>
</dbReference>
<accession>A0A2Y9AAA9</accession>
<dbReference type="EMBL" id="UETC01000002">
    <property type="protein sequence ID" value="SSA41504.1"/>
    <property type="molecule type" value="Genomic_DNA"/>
</dbReference>
<evidence type="ECO:0000256" key="1">
    <source>
        <dbReference type="ARBA" id="ARBA00001947"/>
    </source>
</evidence>
<dbReference type="SMART" id="SM00849">
    <property type="entry name" value="Lactamase_B"/>
    <property type="match status" value="1"/>
</dbReference>
<name>A0A2Y9AAA9_9RHOB</name>
<dbReference type="GO" id="GO:0016787">
    <property type="term" value="F:hydrolase activity"/>
    <property type="evidence" value="ECO:0007669"/>
    <property type="project" value="UniProtKB-KW"/>
</dbReference>
<comment type="cofactor">
    <cofactor evidence="1">
        <name>Zn(2+)</name>
        <dbReference type="ChEBI" id="CHEBI:29105"/>
    </cofactor>
</comment>
<keyword evidence="4 7" id="KW-0378">Hydrolase</keyword>
<proteinExistence type="inferred from homology"/>
<dbReference type="PANTHER" id="PTHR42978:SF7">
    <property type="entry name" value="METALLO-HYDROLASE RV2300C-RELATED"/>
    <property type="match status" value="1"/>
</dbReference>
<dbReference type="Proteomes" id="UP000251571">
    <property type="component" value="Unassembled WGS sequence"/>
</dbReference>
<protein>
    <submittedName>
        <fullName evidence="8">Glyoxylase, beta-lactamase superfamily II</fullName>
    </submittedName>
    <submittedName>
        <fullName evidence="7">Glyoxylase-like metal-dependent hydrolase (Beta-lactamase superfamily II)</fullName>
    </submittedName>
</protein>
<evidence type="ECO:0000259" key="6">
    <source>
        <dbReference type="SMART" id="SM00849"/>
    </source>
</evidence>
<comment type="similarity">
    <text evidence="2">Belongs to the metallo-beta-lactamase superfamily.</text>
</comment>
<evidence type="ECO:0000313" key="8">
    <source>
        <dbReference type="EMBL" id="SSA41504.1"/>
    </source>
</evidence>
<dbReference type="InterPro" id="IPR036866">
    <property type="entry name" value="RibonucZ/Hydroxyglut_hydro"/>
</dbReference>
<keyword evidence="9" id="KW-1185">Reference proteome</keyword>
<keyword evidence="3" id="KW-0479">Metal-binding</keyword>
<sequence>MSWEVFALRYGDRTARVRGDSFLFDDDHAARHPIDYFIWLLRRGEETILVDTGYDAEEGARRSRPIQRDPREALAPFGLAAEAVDRVIVTHLHYDHAGGLHLFPNATLHIQAAEMAYATGPCMCHDALRMPFTGDHICEAVRRLYSGRVVFHQGDGQVAEGVTVHRIGGHSKGLQAVRVRTEVGWLCLASDAAHFYENYRAAKPFPIVVDVEEMLEGFATIQALASAPGLVVPGHDPLVRTLFPSAGPEAWRLDRGPIRDLPAM</sequence>
<dbReference type="Gene3D" id="3.60.15.10">
    <property type="entry name" value="Ribonuclease Z/Hydroxyacylglutathione hydrolase-like"/>
    <property type="match status" value="1"/>
</dbReference>